<dbReference type="Pfam" id="PF00291">
    <property type="entry name" value="PALP"/>
    <property type="match status" value="1"/>
</dbReference>
<evidence type="ECO:0000256" key="3">
    <source>
        <dbReference type="ARBA" id="ARBA00023239"/>
    </source>
</evidence>
<accession>A0A815XPC4</accession>
<dbReference type="PANTHER" id="PTHR48078">
    <property type="entry name" value="THREONINE DEHYDRATASE, MITOCHONDRIAL-RELATED"/>
    <property type="match status" value="1"/>
</dbReference>
<evidence type="ECO:0000313" key="8">
    <source>
        <dbReference type="Proteomes" id="UP000663845"/>
    </source>
</evidence>
<dbReference type="Gene3D" id="3.40.50.1100">
    <property type="match status" value="1"/>
</dbReference>
<feature type="non-terminal residue" evidence="7">
    <location>
        <position position="1"/>
    </location>
</feature>
<evidence type="ECO:0000259" key="6">
    <source>
        <dbReference type="Pfam" id="PF00291"/>
    </source>
</evidence>
<comment type="cofactor">
    <cofactor evidence="1">
        <name>pyridoxal 5'-phosphate</name>
        <dbReference type="ChEBI" id="CHEBI:597326"/>
    </cofactor>
</comment>
<sequence>SLNPRVQIISVESERASGFYASTKAGHPVFTECQSTLADGLAVPLIGANAYATAAPLVDKVVCVSEEYIAIAILRLVEMEKAVVEGAGATGLAAVLQGLLPELKGKKYNK</sequence>
<name>A0A815XPC4_9BILA</name>
<dbReference type="GO" id="GO:0006567">
    <property type="term" value="P:L-threonine catabolic process"/>
    <property type="evidence" value="ECO:0007669"/>
    <property type="project" value="TreeGrafter"/>
</dbReference>
<protein>
    <recommendedName>
        <fullName evidence="4">L-serine deaminase</fullName>
    </recommendedName>
    <alternativeName>
        <fullName evidence="5">L-threonine dehydratase</fullName>
    </alternativeName>
</protein>
<keyword evidence="2" id="KW-0663">Pyridoxal phosphate</keyword>
<dbReference type="InterPro" id="IPR050147">
    <property type="entry name" value="Ser/Thr_Dehydratase"/>
</dbReference>
<dbReference type="GO" id="GO:0009097">
    <property type="term" value="P:isoleucine biosynthetic process"/>
    <property type="evidence" value="ECO:0007669"/>
    <property type="project" value="TreeGrafter"/>
</dbReference>
<evidence type="ECO:0000256" key="1">
    <source>
        <dbReference type="ARBA" id="ARBA00001933"/>
    </source>
</evidence>
<evidence type="ECO:0000256" key="2">
    <source>
        <dbReference type="ARBA" id="ARBA00022898"/>
    </source>
</evidence>
<proteinExistence type="predicted"/>
<evidence type="ECO:0000256" key="4">
    <source>
        <dbReference type="ARBA" id="ARBA00041766"/>
    </source>
</evidence>
<dbReference type="GO" id="GO:0003941">
    <property type="term" value="F:L-serine ammonia-lyase activity"/>
    <property type="evidence" value="ECO:0007669"/>
    <property type="project" value="TreeGrafter"/>
</dbReference>
<feature type="domain" description="Tryptophan synthase beta chain-like PALP" evidence="6">
    <location>
        <begin position="2"/>
        <end position="106"/>
    </location>
</feature>
<dbReference type="InterPro" id="IPR001926">
    <property type="entry name" value="TrpB-like_PALP"/>
</dbReference>
<gene>
    <name evidence="7" type="ORF">JYZ213_LOCUS46826</name>
</gene>
<keyword evidence="3" id="KW-0456">Lyase</keyword>
<dbReference type="Proteomes" id="UP000663845">
    <property type="component" value="Unassembled WGS sequence"/>
</dbReference>
<dbReference type="SUPFAM" id="SSF53686">
    <property type="entry name" value="Tryptophan synthase beta subunit-like PLP-dependent enzymes"/>
    <property type="match status" value="1"/>
</dbReference>
<dbReference type="InterPro" id="IPR036052">
    <property type="entry name" value="TrpB-like_PALP_sf"/>
</dbReference>
<feature type="non-terminal residue" evidence="7">
    <location>
        <position position="110"/>
    </location>
</feature>
<dbReference type="GO" id="GO:0006565">
    <property type="term" value="P:L-serine catabolic process"/>
    <property type="evidence" value="ECO:0007669"/>
    <property type="project" value="TreeGrafter"/>
</dbReference>
<evidence type="ECO:0000256" key="5">
    <source>
        <dbReference type="ARBA" id="ARBA00042605"/>
    </source>
</evidence>
<evidence type="ECO:0000313" key="7">
    <source>
        <dbReference type="EMBL" id="CAF1560083.1"/>
    </source>
</evidence>
<dbReference type="AlphaFoldDB" id="A0A815XPC4"/>
<comment type="caution">
    <text evidence="7">The sequence shown here is derived from an EMBL/GenBank/DDBJ whole genome shotgun (WGS) entry which is preliminary data.</text>
</comment>
<organism evidence="7 8">
    <name type="scientific">Adineta steineri</name>
    <dbReference type="NCBI Taxonomy" id="433720"/>
    <lineage>
        <taxon>Eukaryota</taxon>
        <taxon>Metazoa</taxon>
        <taxon>Spiralia</taxon>
        <taxon>Gnathifera</taxon>
        <taxon>Rotifera</taxon>
        <taxon>Eurotatoria</taxon>
        <taxon>Bdelloidea</taxon>
        <taxon>Adinetida</taxon>
        <taxon>Adinetidae</taxon>
        <taxon>Adineta</taxon>
    </lineage>
</organism>
<dbReference type="PANTHER" id="PTHR48078:SF19">
    <property type="entry name" value="ACT DOMAIN-CONTAINING PROTEIN"/>
    <property type="match status" value="1"/>
</dbReference>
<dbReference type="EMBL" id="CAJNOG010006460">
    <property type="protein sequence ID" value="CAF1560083.1"/>
    <property type="molecule type" value="Genomic_DNA"/>
</dbReference>
<reference evidence="7" key="1">
    <citation type="submission" date="2021-02" db="EMBL/GenBank/DDBJ databases">
        <authorList>
            <person name="Nowell W R."/>
        </authorList>
    </citation>
    <scope>NUCLEOTIDE SEQUENCE</scope>
</reference>
<dbReference type="GO" id="GO:0004794">
    <property type="term" value="F:threonine deaminase activity"/>
    <property type="evidence" value="ECO:0007669"/>
    <property type="project" value="TreeGrafter"/>
</dbReference>